<dbReference type="RefSeq" id="WP_074023134.1">
    <property type="nucleotide sequence ID" value="NZ_CAWNAG010000180.1"/>
</dbReference>
<reference evidence="1 2" key="1">
    <citation type="submission" date="2016-09" db="EMBL/GenBank/DDBJ databases">
        <title>Xenorhabdus thuongxuanensis sp. nov. and Xenorhabdus eapokensis sp. nov., isolated from Steinernema species.</title>
        <authorList>
            <person name="Kaempfer P."/>
            <person name="Tobias N.J."/>
            <person name="Phan Ke L."/>
            <person name="Bode H.B."/>
            <person name="Glaeser S.P."/>
        </authorList>
    </citation>
    <scope>NUCLEOTIDE SEQUENCE [LARGE SCALE GENOMIC DNA]</scope>
    <source>
        <strain evidence="1 2">DL20</strain>
    </source>
</reference>
<dbReference type="AlphaFoldDB" id="A0A1Q5TUL6"/>
<dbReference type="Proteomes" id="UP000186268">
    <property type="component" value="Unassembled WGS sequence"/>
</dbReference>
<protein>
    <submittedName>
        <fullName evidence="1">Tail protein X</fullName>
    </submittedName>
</protein>
<organism evidence="1 2">
    <name type="scientific">Xenorhabdus eapokensis</name>
    <dbReference type="NCBI Taxonomy" id="1873482"/>
    <lineage>
        <taxon>Bacteria</taxon>
        <taxon>Pseudomonadati</taxon>
        <taxon>Pseudomonadota</taxon>
        <taxon>Gammaproteobacteria</taxon>
        <taxon>Enterobacterales</taxon>
        <taxon>Morganellaceae</taxon>
        <taxon>Xenorhabdus</taxon>
    </lineage>
</organism>
<accession>A0A1Q5TUL6</accession>
<proteinExistence type="predicted"/>
<comment type="caution">
    <text evidence="1">The sequence shown here is derived from an EMBL/GenBank/DDBJ whole genome shotgun (WGS) entry which is preliminary data.</text>
</comment>
<evidence type="ECO:0000313" key="2">
    <source>
        <dbReference type="Proteomes" id="UP000186268"/>
    </source>
</evidence>
<gene>
    <name evidence="1" type="ORF">Xedl_01439</name>
</gene>
<dbReference type="OrthoDB" id="8759063at2"/>
<sequence length="67" mass="7476">MQVRTQQYDTVDALCWRHYGRTHGVTEQVLEANPGLAEVGAILPHGRVIELPDIAPAPVTPMIQLWD</sequence>
<dbReference type="EMBL" id="MKGQ01000007">
    <property type="protein sequence ID" value="OKP03921.1"/>
    <property type="molecule type" value="Genomic_DNA"/>
</dbReference>
<dbReference type="STRING" id="1873482.Xedl_01439"/>
<dbReference type="Pfam" id="PF05489">
    <property type="entry name" value="Phage_tail_X"/>
    <property type="match status" value="1"/>
</dbReference>
<name>A0A1Q5TUL6_9GAMM</name>
<evidence type="ECO:0000313" key="1">
    <source>
        <dbReference type="EMBL" id="OKP03921.1"/>
    </source>
</evidence>
<keyword evidence="2" id="KW-1185">Reference proteome</keyword>
<dbReference type="InterPro" id="IPR008861">
    <property type="entry name" value="GpX-like"/>
</dbReference>